<dbReference type="AlphaFoldDB" id="A0A410MAL7"/>
<evidence type="ECO:0000313" key="1">
    <source>
        <dbReference type="EMBL" id="QAS51720.1"/>
    </source>
</evidence>
<dbReference type="OrthoDB" id="1683552at2"/>
<proteinExistence type="predicted"/>
<protein>
    <submittedName>
        <fullName evidence="1">Uncharacterized protein</fullName>
    </submittedName>
</protein>
<gene>
    <name evidence="1" type="ORF">HLI_05475</name>
</gene>
<organism evidence="1 2">
    <name type="scientific">Halobacillus litoralis</name>
    <dbReference type="NCBI Taxonomy" id="45668"/>
    <lineage>
        <taxon>Bacteria</taxon>
        <taxon>Bacillati</taxon>
        <taxon>Bacillota</taxon>
        <taxon>Bacilli</taxon>
        <taxon>Bacillales</taxon>
        <taxon>Bacillaceae</taxon>
        <taxon>Halobacillus</taxon>
    </lineage>
</organism>
<evidence type="ECO:0000313" key="2">
    <source>
        <dbReference type="Proteomes" id="UP000287756"/>
    </source>
</evidence>
<reference evidence="1 2" key="1">
    <citation type="submission" date="2018-01" db="EMBL/GenBank/DDBJ databases">
        <title>The whole genome sequencing and assembly of Halobacillus litoralis ERB031 strain.</title>
        <authorList>
            <person name="Lee S.-J."/>
            <person name="Park M.-K."/>
            <person name="Kim J.-Y."/>
            <person name="Lee Y.-J."/>
            <person name="Yi H."/>
            <person name="Bahn Y.-S."/>
            <person name="Kim J.F."/>
            <person name="Lee D.-W."/>
        </authorList>
    </citation>
    <scope>NUCLEOTIDE SEQUENCE [LARGE SCALE GENOMIC DNA]</scope>
    <source>
        <strain evidence="1 2">ERB 031</strain>
    </source>
</reference>
<sequence>MQECGLCNGWAESERHCPRCNGTMMDQGRVTDFLDDYSPYLDQKYTDLVDGESYSSVAEQCVHLFVCEDCGLNDIQT</sequence>
<dbReference type="EMBL" id="CP026118">
    <property type="protein sequence ID" value="QAS51720.1"/>
    <property type="molecule type" value="Genomic_DNA"/>
</dbReference>
<name>A0A410MAL7_9BACI</name>
<accession>A0A410MAL7</accession>
<dbReference type="Proteomes" id="UP000287756">
    <property type="component" value="Chromosome"/>
</dbReference>
<dbReference type="RefSeq" id="WP_128523707.1">
    <property type="nucleotide sequence ID" value="NZ_CP026118.1"/>
</dbReference>
<dbReference type="KEGG" id="hli:HLI_05475"/>